<dbReference type="Pfam" id="PF04932">
    <property type="entry name" value="Wzy_C"/>
    <property type="match status" value="1"/>
</dbReference>
<evidence type="ECO:0000313" key="8">
    <source>
        <dbReference type="Proteomes" id="UP000192721"/>
    </source>
</evidence>
<keyword evidence="4 5" id="KW-0472">Membrane</keyword>
<feature type="transmembrane region" description="Helical" evidence="5">
    <location>
        <begin position="35"/>
        <end position="52"/>
    </location>
</feature>
<evidence type="ECO:0000256" key="2">
    <source>
        <dbReference type="ARBA" id="ARBA00022692"/>
    </source>
</evidence>
<evidence type="ECO:0000256" key="4">
    <source>
        <dbReference type="ARBA" id="ARBA00023136"/>
    </source>
</evidence>
<dbReference type="InterPro" id="IPR007016">
    <property type="entry name" value="O-antigen_ligase-rel_domated"/>
</dbReference>
<accession>A0A1W0D9S1</accession>
<evidence type="ECO:0000256" key="5">
    <source>
        <dbReference type="SAM" id="Phobius"/>
    </source>
</evidence>
<feature type="transmembrane region" description="Helical" evidence="5">
    <location>
        <begin position="93"/>
        <end position="111"/>
    </location>
</feature>
<evidence type="ECO:0000256" key="3">
    <source>
        <dbReference type="ARBA" id="ARBA00022989"/>
    </source>
</evidence>
<evidence type="ECO:0000313" key="7">
    <source>
        <dbReference type="EMBL" id="OQS43756.1"/>
    </source>
</evidence>
<organism evidence="7 8">
    <name type="scientific">Chromobacterium haemolyticum</name>
    <dbReference type="NCBI Taxonomy" id="394935"/>
    <lineage>
        <taxon>Bacteria</taxon>
        <taxon>Pseudomonadati</taxon>
        <taxon>Pseudomonadota</taxon>
        <taxon>Betaproteobacteria</taxon>
        <taxon>Neisseriales</taxon>
        <taxon>Chromobacteriaceae</taxon>
        <taxon>Chromobacterium</taxon>
    </lineage>
</organism>
<keyword evidence="2 5" id="KW-0812">Transmembrane</keyword>
<proteinExistence type="predicted"/>
<comment type="caution">
    <text evidence="7">The sequence shown here is derived from an EMBL/GenBank/DDBJ whole genome shotgun (WGS) entry which is preliminary data.</text>
</comment>
<comment type="subcellular location">
    <subcellularLocation>
        <location evidence="1">Membrane</location>
        <topology evidence="1">Multi-pass membrane protein</topology>
    </subcellularLocation>
</comment>
<evidence type="ECO:0000259" key="6">
    <source>
        <dbReference type="Pfam" id="PF04932"/>
    </source>
</evidence>
<feature type="transmembrane region" description="Helical" evidence="5">
    <location>
        <begin position="217"/>
        <end position="235"/>
    </location>
</feature>
<feature type="transmembrane region" description="Helical" evidence="5">
    <location>
        <begin position="162"/>
        <end position="180"/>
    </location>
</feature>
<evidence type="ECO:0000256" key="1">
    <source>
        <dbReference type="ARBA" id="ARBA00004141"/>
    </source>
</evidence>
<dbReference type="RefSeq" id="WP_081554567.1">
    <property type="nucleotide sequence ID" value="NZ_MUKV01000002.1"/>
</dbReference>
<feature type="transmembrane region" description="Helical" evidence="5">
    <location>
        <begin position="389"/>
        <end position="407"/>
    </location>
</feature>
<gene>
    <name evidence="7" type="ORF">B0T45_03405</name>
</gene>
<feature type="transmembrane region" description="Helical" evidence="5">
    <location>
        <begin position="64"/>
        <end position="81"/>
    </location>
</feature>
<feature type="transmembrane region" description="Helical" evidence="5">
    <location>
        <begin position="12"/>
        <end position="29"/>
    </location>
</feature>
<protein>
    <recommendedName>
        <fullName evidence="6">O-antigen ligase-related domain-containing protein</fullName>
    </recommendedName>
</protein>
<feature type="domain" description="O-antigen ligase-related" evidence="6">
    <location>
        <begin position="198"/>
        <end position="369"/>
    </location>
</feature>
<feature type="transmembrane region" description="Helical" evidence="5">
    <location>
        <begin position="192"/>
        <end position="211"/>
    </location>
</feature>
<reference evidence="7 8" key="1">
    <citation type="submission" date="2017-02" db="EMBL/GenBank/DDBJ databases">
        <title>Chromobacterium haemolyticum H5244.</title>
        <authorList>
            <person name="Gulvik C.A."/>
        </authorList>
    </citation>
    <scope>NUCLEOTIDE SEQUENCE [LARGE SCALE GENOMIC DNA]</scope>
    <source>
        <strain evidence="7 8">H5244</strain>
    </source>
</reference>
<dbReference type="PANTHER" id="PTHR37422">
    <property type="entry name" value="TEICHURONIC ACID BIOSYNTHESIS PROTEIN TUAE"/>
    <property type="match status" value="1"/>
</dbReference>
<dbReference type="Proteomes" id="UP000192721">
    <property type="component" value="Unassembled WGS sequence"/>
</dbReference>
<dbReference type="InterPro" id="IPR051533">
    <property type="entry name" value="WaaL-like"/>
</dbReference>
<dbReference type="PANTHER" id="PTHR37422:SF13">
    <property type="entry name" value="LIPOPOLYSACCHARIDE BIOSYNTHESIS PROTEIN PA4999-RELATED"/>
    <property type="match status" value="1"/>
</dbReference>
<name>A0A1W0D9S1_9NEIS</name>
<dbReference type="EMBL" id="MUKV01000002">
    <property type="protein sequence ID" value="OQS43756.1"/>
    <property type="molecule type" value="Genomic_DNA"/>
</dbReference>
<feature type="transmembrane region" description="Helical" evidence="5">
    <location>
        <begin position="356"/>
        <end position="377"/>
    </location>
</feature>
<feature type="transmembrane region" description="Helical" evidence="5">
    <location>
        <begin position="242"/>
        <end position="261"/>
    </location>
</feature>
<keyword evidence="3 5" id="KW-1133">Transmembrane helix</keyword>
<sequence length="440" mass="48336">MNDHLSIEPRWYGRLAIGLSLAFLILANVSHTIALRYVILLVMLILVAKNYAGLKSCWREQRGPVVAIGAFLLFALLHTLLLSMWPEASASEFRSQLLIGGLWFVAGLALFRTSRRWTISDLVIVAGCVLALAEFTRGAYVYLTTGSWPFNEVFTTATKLEFTFFMNFVLAFIVAAFCFGKRGAQPLTFFPRWALCLAAALILFVSLKAGARNGMIGLVYLMLSMLLVYSVFEGVKIGWGKTLLIAGLVLAALGSLAAYAIKQDSRNQIFFESATAGWHYADTKAWLRVAPLPKLSNGMIVDGSAYERVAWIHSGLDLIAAKPIGYGYSRNAFTNALTATGHPNQVGHSHSGFIDLGVGLGVVGIALWLAFCGVLIWTGYRAFRLRRDTLGLVLMLVTCGFLGRMLLESVNKDHMLHIFLFTAAALLAELRQREKDAAHA</sequence>
<dbReference type="AlphaFoldDB" id="A0A1W0D9S1"/>
<feature type="transmembrane region" description="Helical" evidence="5">
    <location>
        <begin position="123"/>
        <end position="142"/>
    </location>
</feature>
<dbReference type="GO" id="GO:0016020">
    <property type="term" value="C:membrane"/>
    <property type="evidence" value="ECO:0007669"/>
    <property type="project" value="UniProtKB-SubCell"/>
</dbReference>